<accession>A0A1U7HN44</accession>
<dbReference type="STRING" id="247279.NIES1031_14090"/>
<dbReference type="Gene3D" id="3.40.50.150">
    <property type="entry name" value="Vaccinia Virus protein VP39"/>
    <property type="match status" value="1"/>
</dbReference>
<dbReference type="Proteomes" id="UP000185984">
    <property type="component" value="Unassembled WGS sequence"/>
</dbReference>
<dbReference type="RefSeq" id="WP_073550140.1">
    <property type="nucleotide sequence ID" value="NZ_CAWMVK010000003.1"/>
</dbReference>
<sequence length="237" mass="26467">MLTSLQSLKDIFFCPEESDFYAFCIESLVLNKCSALKAIVEFGSGDGSPVIKSLLRTRFPGVIHGFEVNHLAYEAAQSKIEAFGLASHYIIHNASFFDAAHQAEYLISNPPYLPAKDNKIYQPFLHGGIDGITITQKLLSLAYENVLVMISSYSNPESLIDYAITRGYGTADFIVSPLKFGYYSSDPKVQQRITELRKNNQAFYSDNIYMLAGVLFTKQQKLTSDLSKELVQVMTAL</sequence>
<dbReference type="PROSITE" id="PS00092">
    <property type="entry name" value="N6_MTASE"/>
    <property type="match status" value="1"/>
</dbReference>
<gene>
    <name evidence="1" type="ORF">NIES1031_14090</name>
</gene>
<comment type="caution">
    <text evidence="1">The sequence shown here is derived from an EMBL/GenBank/DDBJ whole genome shotgun (WGS) entry which is preliminary data.</text>
</comment>
<dbReference type="InterPro" id="IPR002052">
    <property type="entry name" value="DNA_methylase_N6_adenine_CS"/>
</dbReference>
<proteinExistence type="predicted"/>
<name>A0A1U7HN44_9CHRO</name>
<reference evidence="1 2" key="1">
    <citation type="submission" date="2016-11" db="EMBL/GenBank/DDBJ databases">
        <title>Draft Genome Sequences of Nine Cyanobacterial Strains from Diverse Habitats.</title>
        <authorList>
            <person name="Zhu T."/>
            <person name="Hou S."/>
            <person name="Lu X."/>
            <person name="Hess W.R."/>
        </authorList>
    </citation>
    <scope>NUCLEOTIDE SEQUENCE [LARGE SCALE GENOMIC DNA]</scope>
    <source>
        <strain evidence="1 2">5.2 s.c.1</strain>
    </source>
</reference>
<dbReference type="OrthoDB" id="420449at2"/>
<evidence type="ECO:0000313" key="2">
    <source>
        <dbReference type="Proteomes" id="UP000185984"/>
    </source>
</evidence>
<dbReference type="AlphaFoldDB" id="A0A1U7HN44"/>
<dbReference type="GO" id="GO:0003676">
    <property type="term" value="F:nucleic acid binding"/>
    <property type="evidence" value="ECO:0007669"/>
    <property type="project" value="InterPro"/>
</dbReference>
<keyword evidence="1" id="KW-0808">Transferase</keyword>
<dbReference type="InterPro" id="IPR029063">
    <property type="entry name" value="SAM-dependent_MTases_sf"/>
</dbReference>
<keyword evidence="1" id="KW-0489">Methyltransferase</keyword>
<evidence type="ECO:0000313" key="1">
    <source>
        <dbReference type="EMBL" id="OKH24981.1"/>
    </source>
</evidence>
<dbReference type="GO" id="GO:0008168">
    <property type="term" value="F:methyltransferase activity"/>
    <property type="evidence" value="ECO:0007669"/>
    <property type="project" value="UniProtKB-KW"/>
</dbReference>
<protein>
    <submittedName>
        <fullName evidence="1">SAM-dependent methyltransferase</fullName>
    </submittedName>
</protein>
<dbReference type="EMBL" id="MRCC01000011">
    <property type="protein sequence ID" value="OKH24981.1"/>
    <property type="molecule type" value="Genomic_DNA"/>
</dbReference>
<keyword evidence="2" id="KW-1185">Reference proteome</keyword>
<dbReference type="SUPFAM" id="SSF53335">
    <property type="entry name" value="S-adenosyl-L-methionine-dependent methyltransferases"/>
    <property type="match status" value="1"/>
</dbReference>
<dbReference type="GO" id="GO:0032259">
    <property type="term" value="P:methylation"/>
    <property type="evidence" value="ECO:0007669"/>
    <property type="project" value="UniProtKB-KW"/>
</dbReference>
<organism evidence="1 2">
    <name type="scientific">Chroogloeocystis siderophila 5.2 s.c.1</name>
    <dbReference type="NCBI Taxonomy" id="247279"/>
    <lineage>
        <taxon>Bacteria</taxon>
        <taxon>Bacillati</taxon>
        <taxon>Cyanobacteriota</taxon>
        <taxon>Cyanophyceae</taxon>
        <taxon>Oscillatoriophycideae</taxon>
        <taxon>Chroococcales</taxon>
        <taxon>Chroococcaceae</taxon>
        <taxon>Chroogloeocystis</taxon>
    </lineage>
</organism>